<dbReference type="GO" id="GO:0046872">
    <property type="term" value="F:metal ion binding"/>
    <property type="evidence" value="ECO:0007669"/>
    <property type="project" value="UniProtKB-KW"/>
</dbReference>
<evidence type="ECO:0000256" key="1">
    <source>
        <dbReference type="ARBA" id="ARBA00022722"/>
    </source>
</evidence>
<evidence type="ECO:0000256" key="4">
    <source>
        <dbReference type="ARBA" id="ARBA00022842"/>
    </source>
</evidence>
<feature type="domain" description="VapC50 C-terminal" evidence="6">
    <location>
        <begin position="137"/>
        <end position="190"/>
    </location>
</feature>
<dbReference type="InterPro" id="IPR058652">
    <property type="entry name" value="VapC50_C"/>
</dbReference>
<dbReference type="EMBL" id="QZFV01000076">
    <property type="protein sequence ID" value="RJQ85816.1"/>
    <property type="molecule type" value="Genomic_DNA"/>
</dbReference>
<accession>A0A419I553</accession>
<dbReference type="GO" id="GO:0004518">
    <property type="term" value="F:nuclease activity"/>
    <property type="evidence" value="ECO:0007669"/>
    <property type="project" value="UniProtKB-KW"/>
</dbReference>
<organism evidence="7 8">
    <name type="scientific">Amycolatopsis panacis</name>
    <dbReference type="NCBI Taxonomy" id="2340917"/>
    <lineage>
        <taxon>Bacteria</taxon>
        <taxon>Bacillati</taxon>
        <taxon>Actinomycetota</taxon>
        <taxon>Actinomycetes</taxon>
        <taxon>Pseudonocardiales</taxon>
        <taxon>Pseudonocardiaceae</taxon>
        <taxon>Amycolatopsis</taxon>
    </lineage>
</organism>
<keyword evidence="1" id="KW-0540">Nuclease</keyword>
<name>A0A419I553_9PSEU</name>
<comment type="caution">
    <text evidence="7">The sequence shown here is derived from an EMBL/GenBank/DDBJ whole genome shotgun (WGS) entry which is preliminary data.</text>
</comment>
<dbReference type="Proteomes" id="UP000285112">
    <property type="component" value="Unassembled WGS sequence"/>
</dbReference>
<dbReference type="Pfam" id="PF13470">
    <property type="entry name" value="PIN_3"/>
    <property type="match status" value="1"/>
</dbReference>
<reference evidence="7 8" key="1">
    <citation type="submission" date="2018-09" db="EMBL/GenBank/DDBJ databases">
        <title>YIM PH 21725 draft genome.</title>
        <authorList>
            <person name="Miao C."/>
        </authorList>
    </citation>
    <scope>NUCLEOTIDE SEQUENCE [LARGE SCALE GENOMIC DNA]</scope>
    <source>
        <strain evidence="8">YIM PH21725</strain>
    </source>
</reference>
<evidence type="ECO:0000259" key="5">
    <source>
        <dbReference type="Pfam" id="PF13470"/>
    </source>
</evidence>
<keyword evidence="2" id="KW-0479">Metal-binding</keyword>
<evidence type="ECO:0000313" key="8">
    <source>
        <dbReference type="Proteomes" id="UP000285112"/>
    </source>
</evidence>
<evidence type="ECO:0000256" key="2">
    <source>
        <dbReference type="ARBA" id="ARBA00022723"/>
    </source>
</evidence>
<dbReference type="GO" id="GO:0016787">
    <property type="term" value="F:hydrolase activity"/>
    <property type="evidence" value="ECO:0007669"/>
    <property type="project" value="UniProtKB-KW"/>
</dbReference>
<protein>
    <submittedName>
        <fullName evidence="7">PIN domain-containing protein</fullName>
    </submittedName>
</protein>
<feature type="domain" description="PIN" evidence="5">
    <location>
        <begin position="15"/>
        <end position="119"/>
    </location>
</feature>
<dbReference type="AlphaFoldDB" id="A0A419I553"/>
<gene>
    <name evidence="7" type="ORF">D5S19_12990</name>
</gene>
<dbReference type="OrthoDB" id="113459at2"/>
<proteinExistence type="predicted"/>
<dbReference type="Pfam" id="PF26343">
    <property type="entry name" value="VapC50_C"/>
    <property type="match status" value="1"/>
</dbReference>
<dbReference type="InterPro" id="IPR002716">
    <property type="entry name" value="PIN_dom"/>
</dbReference>
<evidence type="ECO:0000259" key="6">
    <source>
        <dbReference type="Pfam" id="PF26343"/>
    </source>
</evidence>
<sequence>MSIGSSKLAEVPFPALLDANVLLPLNTADLLLRLAALDTFQPLWSAGILDEVQRNLVESIGKTPARAQRRIGQMRAAFPDAMVTGYEPLTRAMTNNEKDRHVLAAAVRGHAQTIVSDDVVGFPPESRAPYDIETVTADGFLLDQLELYPDRVMLALDQMVTARRKPPVRLREVLERFDELAPEFATAVRRHTGDSVSITWLPVQKGALGHLSPDY</sequence>
<keyword evidence="4" id="KW-0460">Magnesium</keyword>
<keyword evidence="8" id="KW-1185">Reference proteome</keyword>
<evidence type="ECO:0000256" key="3">
    <source>
        <dbReference type="ARBA" id="ARBA00022801"/>
    </source>
</evidence>
<keyword evidence="3" id="KW-0378">Hydrolase</keyword>
<evidence type="ECO:0000313" key="7">
    <source>
        <dbReference type="EMBL" id="RJQ85816.1"/>
    </source>
</evidence>